<gene>
    <name evidence="2" type="ORF">HMPREF1581_00428</name>
</gene>
<sequence>MSCCYFINTKNELPDFLINVVKGCFWRVALVLKGNWHINIIHIFFYYALIVIIFESFSSFIKNRLQY</sequence>
<evidence type="ECO:0000313" key="3">
    <source>
        <dbReference type="Proteomes" id="UP000014521"/>
    </source>
</evidence>
<keyword evidence="1" id="KW-0812">Transmembrane</keyword>
<reference evidence="2 3" key="1">
    <citation type="submission" date="2013-06" db="EMBL/GenBank/DDBJ databases">
        <authorList>
            <person name="Weinstock G."/>
            <person name="Sodergren E."/>
            <person name="Lobos E.A."/>
            <person name="Fulton L."/>
            <person name="Fulton R."/>
            <person name="Courtney L."/>
            <person name="Fronick C."/>
            <person name="O'Laughlin M."/>
            <person name="Godfrey J."/>
            <person name="Wilson R.M."/>
            <person name="Miner T."/>
            <person name="Farmer C."/>
            <person name="Delehaunty K."/>
            <person name="Cordes M."/>
            <person name="Minx P."/>
            <person name="Tomlinson C."/>
            <person name="Chen J."/>
            <person name="Wollam A."/>
            <person name="Pepin K.H."/>
            <person name="Bhonagiri V."/>
            <person name="Zhang X."/>
            <person name="Warren W."/>
            <person name="Mitreva M."/>
            <person name="Mardis E.R."/>
            <person name="Wilson R.K."/>
        </authorList>
    </citation>
    <scope>NUCLEOTIDE SEQUENCE [LARGE SCALE GENOMIC DNA]</scope>
    <source>
        <strain evidence="2 3">JCP8108</strain>
    </source>
</reference>
<evidence type="ECO:0000256" key="1">
    <source>
        <dbReference type="SAM" id="Phobius"/>
    </source>
</evidence>
<keyword evidence="1" id="KW-0472">Membrane</keyword>
<evidence type="ECO:0000313" key="2">
    <source>
        <dbReference type="EMBL" id="EPI48951.1"/>
    </source>
</evidence>
<comment type="caution">
    <text evidence="2">The sequence shown here is derived from an EMBL/GenBank/DDBJ whole genome shotgun (WGS) entry which is preliminary data.</text>
</comment>
<feature type="transmembrane region" description="Helical" evidence="1">
    <location>
        <begin position="36"/>
        <end position="57"/>
    </location>
</feature>
<protein>
    <submittedName>
        <fullName evidence="2">Uncharacterized protein</fullName>
    </submittedName>
</protein>
<dbReference type="HOGENOM" id="CLU_2806305_0_0_11"/>
<dbReference type="AlphaFoldDB" id="S4GTL9"/>
<name>S4GTL9_GARVA</name>
<accession>S4GTL9</accession>
<organism evidence="2 3">
    <name type="scientific">Gardnerella vaginalis JCP8108</name>
    <dbReference type="NCBI Taxonomy" id="1261066"/>
    <lineage>
        <taxon>Bacteria</taxon>
        <taxon>Bacillati</taxon>
        <taxon>Actinomycetota</taxon>
        <taxon>Actinomycetes</taxon>
        <taxon>Bifidobacteriales</taxon>
        <taxon>Bifidobacteriaceae</taxon>
        <taxon>Gardnerella</taxon>
    </lineage>
</organism>
<dbReference type="EMBL" id="ATJJ01000019">
    <property type="protein sequence ID" value="EPI48951.1"/>
    <property type="molecule type" value="Genomic_DNA"/>
</dbReference>
<proteinExistence type="predicted"/>
<keyword evidence="1" id="KW-1133">Transmembrane helix</keyword>
<dbReference type="Proteomes" id="UP000014521">
    <property type="component" value="Unassembled WGS sequence"/>
</dbReference>